<evidence type="ECO:0000256" key="1">
    <source>
        <dbReference type="SAM" id="SignalP"/>
    </source>
</evidence>
<dbReference type="Proteomes" id="UP000717752">
    <property type="component" value="Unassembled WGS sequence"/>
</dbReference>
<gene>
    <name evidence="2" type="ORF">JNB85_21105</name>
</gene>
<evidence type="ECO:0000313" key="2">
    <source>
        <dbReference type="EMBL" id="MBW9054904.1"/>
    </source>
</evidence>
<feature type="signal peptide" evidence="1">
    <location>
        <begin position="1"/>
        <end position="17"/>
    </location>
</feature>
<accession>A0ABS7GY51</accession>
<dbReference type="EMBL" id="JAEUAK010000008">
    <property type="protein sequence ID" value="MBW9054904.1"/>
    <property type="molecule type" value="Genomic_DNA"/>
</dbReference>
<dbReference type="Pfam" id="PF16310">
    <property type="entry name" value="DUF4952"/>
    <property type="match status" value="1"/>
</dbReference>
<dbReference type="InterPro" id="IPR032537">
    <property type="entry name" value="DUF4952"/>
</dbReference>
<keyword evidence="1" id="KW-0732">Signal</keyword>
<feature type="chain" id="PRO_5046072477" evidence="1">
    <location>
        <begin position="18"/>
        <end position="151"/>
    </location>
</feature>
<evidence type="ECO:0000313" key="3">
    <source>
        <dbReference type="Proteomes" id="UP000717752"/>
    </source>
</evidence>
<dbReference type="RefSeq" id="WP_220336247.1">
    <property type="nucleotide sequence ID" value="NZ_JAEUAK010000008.1"/>
</dbReference>
<keyword evidence="3" id="KW-1185">Reference proteome</keyword>
<proteinExistence type="predicted"/>
<reference evidence="2 3" key="1">
    <citation type="journal article" date="2021" name="MBio">
        <title>Poor Competitiveness of Bradyrhizobium in Pigeon Pea Root Colonization in Indian Soils.</title>
        <authorList>
            <person name="Chalasani D."/>
            <person name="Basu A."/>
            <person name="Pullabhotla S.V.S.R.N."/>
            <person name="Jorrin B."/>
            <person name="Neal A.L."/>
            <person name="Poole P.S."/>
            <person name="Podile A.R."/>
            <person name="Tkacz A."/>
        </authorList>
    </citation>
    <scope>NUCLEOTIDE SEQUENCE [LARGE SCALE GENOMIC DNA]</scope>
    <source>
        <strain evidence="2 3">HU56</strain>
    </source>
</reference>
<protein>
    <submittedName>
        <fullName evidence="2">DUF4952 domain-containing protein</fullName>
    </submittedName>
</protein>
<name>A0ABS7GY51_9HYPH</name>
<organism evidence="2 3">
    <name type="scientific">Rhizobium mesosinicum</name>
    <dbReference type="NCBI Taxonomy" id="335017"/>
    <lineage>
        <taxon>Bacteria</taxon>
        <taxon>Pseudomonadati</taxon>
        <taxon>Pseudomonadota</taxon>
        <taxon>Alphaproteobacteria</taxon>
        <taxon>Hyphomicrobiales</taxon>
        <taxon>Rhizobiaceae</taxon>
        <taxon>Rhizobium/Agrobacterium group</taxon>
        <taxon>Rhizobium</taxon>
    </lineage>
</organism>
<sequence>MKLAVCLFALWSLAGAAAIPLLAASAGVPDAKVTAGDCGDFLAQIKKKPAHVEYAGCRYAPDRQGKPLQATYRVSGRYAAATEAYLIKAVGLNRLKRSCCIWDSPASQFRDSLGRDFLISMGSEETFVSRRSEWRRIAVFAITVETFTEDM</sequence>
<comment type="caution">
    <text evidence="2">The sequence shown here is derived from an EMBL/GenBank/DDBJ whole genome shotgun (WGS) entry which is preliminary data.</text>
</comment>